<comment type="caution">
    <text evidence="3">The sequence shown here is derived from an EMBL/GenBank/DDBJ whole genome shotgun (WGS) entry which is preliminary data.</text>
</comment>
<gene>
    <name evidence="3" type="ORF">PR048_000662</name>
</gene>
<proteinExistence type="predicted"/>
<feature type="region of interest" description="Disordered" evidence="1">
    <location>
        <begin position="131"/>
        <end position="172"/>
    </location>
</feature>
<keyword evidence="2" id="KW-1133">Transmembrane helix</keyword>
<keyword evidence="4" id="KW-1185">Reference proteome</keyword>
<protein>
    <submittedName>
        <fullName evidence="3">Uncharacterized protein</fullName>
    </submittedName>
</protein>
<dbReference type="Proteomes" id="UP001159363">
    <property type="component" value="Chromosome 1"/>
</dbReference>
<feature type="transmembrane region" description="Helical" evidence="2">
    <location>
        <begin position="572"/>
        <end position="596"/>
    </location>
</feature>
<evidence type="ECO:0000313" key="4">
    <source>
        <dbReference type="Proteomes" id="UP001159363"/>
    </source>
</evidence>
<feature type="compositionally biased region" description="Basic residues" evidence="1">
    <location>
        <begin position="131"/>
        <end position="144"/>
    </location>
</feature>
<sequence>MGKWLCFSDRRKCRRSAGFLRDYPFPLSLHPGFAPLSSHFTHFGSQDLVSADLSEAAGSQSWKFSCVVLPELPPCRTPTPCEHALFAQGVLSSPCKYTSRSNKNNNIQYVDVELPTRTSIIQIYTRTNKPKKQHTCTTQHLHKQHYTDTNTTPTHTTDNSRKRQLPSVPLSPEGMAGLARKHVASSILQGVGKHWPLSGAAANEQTSEARVYTGLWSLPYRSLKSRNFPIPTLVIINVYLLSSATVAIIFTRPVNETNSKYVADQAAFILTTYSTGSRFRVHLLKNCAAHDISLVRAGRGRPDWLLRVAKEFLLAGLPAGKQVARAMNGVQRCAMLGCGIAIFLSCAVEVDGHARVPFKSSAKWLDGIPRYKSTFWEELRLVVWRIAGLQNDVGRLQEGYKFAQLQFSNCRISLEPAHSLAARRCGNTGNSPELGLSGTRGEGVAEKGVPRRERRQRERVREGGRMDGICMPSESGAWVVHAALPGDRSLLAKTARPPTSRTWFHPGKATPGFSEVEIVPDDAAGWRYSSGISRFPRPCVPILLHSHLIPRSSTLKTSHAVKSLPNLSTQTILAGTYACTMAIAGLSGAMTTIVAMGHIERRRVLLEGHSQPGKAKRA</sequence>
<name>A0ABQ9IFE4_9NEOP</name>
<dbReference type="EMBL" id="JARBHB010000001">
    <property type="protein sequence ID" value="KAJ8895336.1"/>
    <property type="molecule type" value="Genomic_DNA"/>
</dbReference>
<keyword evidence="2" id="KW-0472">Membrane</keyword>
<evidence type="ECO:0000313" key="3">
    <source>
        <dbReference type="EMBL" id="KAJ8895336.1"/>
    </source>
</evidence>
<evidence type="ECO:0000256" key="2">
    <source>
        <dbReference type="SAM" id="Phobius"/>
    </source>
</evidence>
<feature type="compositionally biased region" description="Low complexity" evidence="1">
    <location>
        <begin position="147"/>
        <end position="157"/>
    </location>
</feature>
<organism evidence="3 4">
    <name type="scientific">Dryococelus australis</name>
    <dbReference type="NCBI Taxonomy" id="614101"/>
    <lineage>
        <taxon>Eukaryota</taxon>
        <taxon>Metazoa</taxon>
        <taxon>Ecdysozoa</taxon>
        <taxon>Arthropoda</taxon>
        <taxon>Hexapoda</taxon>
        <taxon>Insecta</taxon>
        <taxon>Pterygota</taxon>
        <taxon>Neoptera</taxon>
        <taxon>Polyneoptera</taxon>
        <taxon>Phasmatodea</taxon>
        <taxon>Verophasmatodea</taxon>
        <taxon>Anareolatae</taxon>
        <taxon>Phasmatidae</taxon>
        <taxon>Eurycanthinae</taxon>
        <taxon>Dryococelus</taxon>
    </lineage>
</organism>
<feature type="compositionally biased region" description="Basic and acidic residues" evidence="1">
    <location>
        <begin position="443"/>
        <end position="462"/>
    </location>
</feature>
<evidence type="ECO:0000256" key="1">
    <source>
        <dbReference type="SAM" id="MobiDB-lite"/>
    </source>
</evidence>
<accession>A0ABQ9IFE4</accession>
<reference evidence="3 4" key="1">
    <citation type="submission" date="2023-02" db="EMBL/GenBank/DDBJ databases">
        <title>LHISI_Scaffold_Assembly.</title>
        <authorList>
            <person name="Stuart O.P."/>
            <person name="Cleave R."/>
            <person name="Magrath M.J.L."/>
            <person name="Mikheyev A.S."/>
        </authorList>
    </citation>
    <scope>NUCLEOTIDE SEQUENCE [LARGE SCALE GENOMIC DNA]</scope>
    <source>
        <strain evidence="3">Daus_M_001</strain>
        <tissue evidence="3">Leg muscle</tissue>
    </source>
</reference>
<feature type="region of interest" description="Disordered" evidence="1">
    <location>
        <begin position="431"/>
        <end position="462"/>
    </location>
</feature>
<keyword evidence="2" id="KW-0812">Transmembrane</keyword>